<evidence type="ECO:0000313" key="3">
    <source>
        <dbReference type="Proteomes" id="UP000236197"/>
    </source>
</evidence>
<dbReference type="EMBL" id="PPEK01000005">
    <property type="protein sequence ID" value="PNV67799.1"/>
    <property type="molecule type" value="Genomic_DNA"/>
</dbReference>
<dbReference type="AlphaFoldDB" id="A0A2K2UBY8"/>
<dbReference type="OrthoDB" id="3173320at2"/>
<protein>
    <recommendedName>
        <fullName evidence="4">Peptidase C39-like domain-containing protein</fullName>
    </recommendedName>
</protein>
<keyword evidence="1" id="KW-0812">Transmembrane</keyword>
<comment type="caution">
    <text evidence="2">The sequence shown here is derived from an EMBL/GenBank/DDBJ whole genome shotgun (WGS) entry which is preliminary data.</text>
</comment>
<dbReference type="Proteomes" id="UP000236197">
    <property type="component" value="Unassembled WGS sequence"/>
</dbReference>
<dbReference type="RefSeq" id="WP_103264853.1">
    <property type="nucleotide sequence ID" value="NZ_CABMLE010000005.1"/>
</dbReference>
<organism evidence="2 3">
    <name type="scientific">Enteroscipio rubneri</name>
    <dbReference type="NCBI Taxonomy" id="2070686"/>
    <lineage>
        <taxon>Bacteria</taxon>
        <taxon>Bacillati</taxon>
        <taxon>Actinomycetota</taxon>
        <taxon>Coriobacteriia</taxon>
        <taxon>Eggerthellales</taxon>
        <taxon>Eggerthellaceae</taxon>
        <taxon>Enteroscipio</taxon>
    </lineage>
</organism>
<reference evidence="3" key="1">
    <citation type="submission" date="2018-01" db="EMBL/GenBank/DDBJ databases">
        <title>Rubneribacter badeniensis gen. nov., sp. nov., and Colonibacter rubneri, gen. nov., sp. nov., WGS of new members of the Eggerthellaceae.</title>
        <authorList>
            <person name="Danylec N."/>
            <person name="Stoll D.A."/>
            <person name="Doetsch A."/>
            <person name="Kulling S.E."/>
            <person name="Huch M."/>
        </authorList>
    </citation>
    <scope>NUCLEOTIDE SEQUENCE [LARGE SCALE GENOMIC DNA]</scope>
    <source>
        <strain evidence="3">ResAG-96</strain>
    </source>
</reference>
<accession>A0A2K2UBY8</accession>
<keyword evidence="3" id="KW-1185">Reference proteome</keyword>
<proteinExistence type="predicted"/>
<feature type="transmembrane region" description="Helical" evidence="1">
    <location>
        <begin position="81"/>
        <end position="103"/>
    </location>
</feature>
<evidence type="ECO:0008006" key="4">
    <source>
        <dbReference type="Google" id="ProtNLM"/>
    </source>
</evidence>
<name>A0A2K2UBY8_9ACTN</name>
<evidence type="ECO:0000313" key="2">
    <source>
        <dbReference type="EMBL" id="PNV67799.1"/>
    </source>
</evidence>
<gene>
    <name evidence="2" type="ORF">C2L71_05855</name>
</gene>
<keyword evidence="1" id="KW-0472">Membrane</keyword>
<evidence type="ECO:0000256" key="1">
    <source>
        <dbReference type="SAM" id="Phobius"/>
    </source>
</evidence>
<sequence>MPYRGLPYIVTQKADYNSRVDLYASEHRRLPSSTHGIRYSSTPRRKPSIATFTPSETVRPLATEPDSRGELKLERVNPKRALAAIAAIVLFALACAFAGVFAARAITGFVGGGEANPYGNDNATRAASLSESQSTWKKGSVPTLYQDDPQWADRPYGSGTVASAGAAPLCLAMVYIESTGDVQTDPVEVASFSQRSGFADSSDAAPLLTDGAAELGLAVEPVEASESSIRHALVGGRPVIAAVGPGAFGDEGTYIVLADIDEHGMLIVHDPLSSERSSRHWSFEEICSQSKALWCYQAS</sequence>
<keyword evidence="1" id="KW-1133">Transmembrane helix</keyword>
<dbReference type="Gene3D" id="3.90.70.10">
    <property type="entry name" value="Cysteine proteinases"/>
    <property type="match status" value="1"/>
</dbReference>